<feature type="region of interest" description="Disordered" evidence="1">
    <location>
        <begin position="51"/>
        <end position="100"/>
    </location>
</feature>
<dbReference type="RefSeq" id="WP_050353879.1">
    <property type="nucleotide sequence ID" value="NZ_LGSS01000001.1"/>
</dbReference>
<feature type="compositionally biased region" description="Basic and acidic residues" evidence="1">
    <location>
        <begin position="55"/>
        <end position="100"/>
    </location>
</feature>
<keyword evidence="4" id="KW-1185">Reference proteome</keyword>
<evidence type="ECO:0000313" key="3">
    <source>
        <dbReference type="EMBL" id="KNF10157.1"/>
    </source>
</evidence>
<evidence type="ECO:0000256" key="2">
    <source>
        <dbReference type="SAM" id="Phobius"/>
    </source>
</evidence>
<keyword evidence="2" id="KW-1133">Transmembrane helix</keyword>
<proteinExistence type="predicted"/>
<dbReference type="AlphaFoldDB" id="A0A0L0WF95"/>
<reference evidence="4" key="1">
    <citation type="submission" date="2015-07" db="EMBL/GenBank/DDBJ databases">
        <title>Draft genome sequence of the purine-degrading Gottschalkia purinilyticum DSM 1384 (formerly Clostridium purinilyticum).</title>
        <authorList>
            <person name="Poehlein A."/>
            <person name="Schiel-Bengelsdorf B."/>
            <person name="Bengelsdorf F.R."/>
            <person name="Daniel R."/>
            <person name="Duerre P."/>
        </authorList>
    </citation>
    <scope>NUCLEOTIDE SEQUENCE [LARGE SCALE GENOMIC DNA]</scope>
    <source>
        <strain evidence="4">DSM 1384</strain>
    </source>
</reference>
<feature type="transmembrane region" description="Helical" evidence="2">
    <location>
        <begin position="18"/>
        <end position="36"/>
    </location>
</feature>
<dbReference type="Gene3D" id="3.30.1490.480">
    <property type="entry name" value="Endolytic murein transglycosylase"/>
    <property type="match status" value="1"/>
</dbReference>
<name>A0A0L0WF95_GOTPU</name>
<organism evidence="3 4">
    <name type="scientific">Gottschalkia purinilytica</name>
    <name type="common">Clostridium purinilyticum</name>
    <dbReference type="NCBI Taxonomy" id="1503"/>
    <lineage>
        <taxon>Bacteria</taxon>
        <taxon>Bacillati</taxon>
        <taxon>Bacillota</taxon>
        <taxon>Tissierellia</taxon>
        <taxon>Tissierellales</taxon>
        <taxon>Gottschalkiaceae</taxon>
        <taxon>Gottschalkia</taxon>
    </lineage>
</organism>
<evidence type="ECO:0000313" key="4">
    <source>
        <dbReference type="Proteomes" id="UP000037267"/>
    </source>
</evidence>
<protein>
    <submittedName>
        <fullName evidence="3">Putative periplasmic solute-binding protein</fullName>
    </submittedName>
</protein>
<dbReference type="STRING" id="1503.CLPU_1c03220"/>
<comment type="caution">
    <text evidence="3">The sequence shown here is derived from an EMBL/GenBank/DDBJ whole genome shotgun (WGS) entry which is preliminary data.</text>
</comment>
<dbReference type="OrthoDB" id="1708369at2"/>
<keyword evidence="2" id="KW-0812">Transmembrane</keyword>
<gene>
    <name evidence="3" type="ORF">CLPU_1c03220</name>
</gene>
<dbReference type="Proteomes" id="UP000037267">
    <property type="component" value="Unassembled WGS sequence"/>
</dbReference>
<evidence type="ECO:0000256" key="1">
    <source>
        <dbReference type="SAM" id="MobiDB-lite"/>
    </source>
</evidence>
<dbReference type="EMBL" id="LGSS01000001">
    <property type="protein sequence ID" value="KNF10157.1"/>
    <property type="molecule type" value="Genomic_DNA"/>
</dbReference>
<accession>A0A0L0WF95</accession>
<keyword evidence="2" id="KW-0472">Membrane</keyword>
<sequence length="168" mass="18939">MDKFIEKVKDFLYDATDYVLILLIVVVVAGVIGWKLDILFAKGSDDENIASNTSKVEKEISKESKSKNKNKDKNKNSDKKASNKNDKQDNKKTDKEVKKEVIPVTIPQGSLPPAIANILVEQGVISDKYEFLKKSQEMQLDTKLRSGYYEIEKGSSLETIIKVIAKQQ</sequence>